<evidence type="ECO:0000313" key="2">
    <source>
        <dbReference type="Proteomes" id="UP001060215"/>
    </source>
</evidence>
<accession>A0ACC0GCE4</accession>
<protein>
    <submittedName>
        <fullName evidence="1">Protein LURP-one-related 12</fullName>
    </submittedName>
</protein>
<keyword evidence="2" id="KW-1185">Reference proteome</keyword>
<dbReference type="EMBL" id="CM045767">
    <property type="protein sequence ID" value="KAI7998254.1"/>
    <property type="molecule type" value="Genomic_DNA"/>
</dbReference>
<gene>
    <name evidence="1" type="ORF">LOK49_LG10G02467</name>
</gene>
<organism evidence="1 2">
    <name type="scientific">Camellia lanceoleosa</name>
    <dbReference type="NCBI Taxonomy" id="1840588"/>
    <lineage>
        <taxon>Eukaryota</taxon>
        <taxon>Viridiplantae</taxon>
        <taxon>Streptophyta</taxon>
        <taxon>Embryophyta</taxon>
        <taxon>Tracheophyta</taxon>
        <taxon>Spermatophyta</taxon>
        <taxon>Magnoliopsida</taxon>
        <taxon>eudicotyledons</taxon>
        <taxon>Gunneridae</taxon>
        <taxon>Pentapetalae</taxon>
        <taxon>asterids</taxon>
        <taxon>Ericales</taxon>
        <taxon>Theaceae</taxon>
        <taxon>Camellia</taxon>
    </lineage>
</organism>
<reference evidence="1 2" key="1">
    <citation type="journal article" date="2022" name="Plant J.">
        <title>Chromosome-level genome of Camellia lanceoleosa provides a valuable resource for understanding genome evolution and self-incompatibility.</title>
        <authorList>
            <person name="Gong W."/>
            <person name="Xiao S."/>
            <person name="Wang L."/>
            <person name="Liao Z."/>
            <person name="Chang Y."/>
            <person name="Mo W."/>
            <person name="Hu G."/>
            <person name="Li W."/>
            <person name="Zhao G."/>
            <person name="Zhu H."/>
            <person name="Hu X."/>
            <person name="Ji K."/>
            <person name="Xiang X."/>
            <person name="Song Q."/>
            <person name="Yuan D."/>
            <person name="Jin S."/>
            <person name="Zhang L."/>
        </authorList>
    </citation>
    <scope>NUCLEOTIDE SEQUENCE [LARGE SCALE GENOMIC DNA]</scope>
    <source>
        <strain evidence="1">SQ_2022a</strain>
    </source>
</reference>
<dbReference type="Proteomes" id="UP001060215">
    <property type="component" value="Chromosome 10"/>
</dbReference>
<name>A0ACC0GCE4_9ERIC</name>
<evidence type="ECO:0000313" key="1">
    <source>
        <dbReference type="EMBL" id="KAI7998254.1"/>
    </source>
</evidence>
<sequence length="259" mass="28833">MSRIHPDLNRFQDLFEKVKDNDNQFQNQYRIDNSNSESDDQVLTVWKRSSMSFQGTDGFTVFDSSSGRLVFRVDNYSRKDRFGCGGGLGLVLMDGSGKALLTLKPQAQILSMQNQWNGYRGEAGGQSGRSLKSRELLFTMRRRSSVTTTTTATKECEAEVFIGGGGGAKSRKSTPDFRVEGSFRRRNCKIIKCSGSGGDGVVVAKIERKRVKNSTMLLSDDVFSLVVKPGFETQLVMAFVIILDRICPNKPFTPLLCSY</sequence>
<comment type="caution">
    <text evidence="1">The sequence shown here is derived from an EMBL/GenBank/DDBJ whole genome shotgun (WGS) entry which is preliminary data.</text>
</comment>
<proteinExistence type="predicted"/>